<dbReference type="Proteomes" id="UP000663722">
    <property type="component" value="Chromosome"/>
</dbReference>
<evidence type="ECO:0000313" key="6">
    <source>
        <dbReference type="Proteomes" id="UP000663722"/>
    </source>
</evidence>
<feature type="transmembrane region" description="Helical" evidence="4">
    <location>
        <begin position="321"/>
        <end position="340"/>
    </location>
</feature>
<organism evidence="5 6">
    <name type="scientific">Desulfonema magnum</name>
    <dbReference type="NCBI Taxonomy" id="45655"/>
    <lineage>
        <taxon>Bacteria</taxon>
        <taxon>Pseudomonadati</taxon>
        <taxon>Thermodesulfobacteriota</taxon>
        <taxon>Desulfobacteria</taxon>
        <taxon>Desulfobacterales</taxon>
        <taxon>Desulfococcaceae</taxon>
        <taxon>Desulfonema</taxon>
    </lineage>
</organism>
<feature type="transmembrane region" description="Helical" evidence="4">
    <location>
        <begin position="141"/>
        <end position="160"/>
    </location>
</feature>
<dbReference type="Pfam" id="PF13174">
    <property type="entry name" value="TPR_6"/>
    <property type="match status" value="1"/>
</dbReference>
<dbReference type="InterPro" id="IPR019734">
    <property type="entry name" value="TPR_rpt"/>
</dbReference>
<dbReference type="SMART" id="SM00028">
    <property type="entry name" value="TPR"/>
    <property type="match status" value="5"/>
</dbReference>
<dbReference type="EMBL" id="CP061800">
    <property type="protein sequence ID" value="QTA92022.1"/>
    <property type="molecule type" value="Genomic_DNA"/>
</dbReference>
<reference evidence="5" key="1">
    <citation type="journal article" date="2021" name="Microb. Physiol.">
        <title>Proteogenomic Insights into the Physiology of Marine, Sulfate-Reducing, Filamentous Desulfonema limicola and Desulfonema magnum.</title>
        <authorList>
            <person name="Schnaars V."/>
            <person name="Wohlbrand L."/>
            <person name="Scheve S."/>
            <person name="Hinrichs C."/>
            <person name="Reinhardt R."/>
            <person name="Rabus R."/>
        </authorList>
    </citation>
    <scope>NUCLEOTIDE SEQUENCE</scope>
    <source>
        <strain evidence="5">4be13</strain>
    </source>
</reference>
<dbReference type="Gene3D" id="1.25.40.10">
    <property type="entry name" value="Tetratricopeptide repeat domain"/>
    <property type="match status" value="1"/>
</dbReference>
<feature type="transmembrane region" description="Helical" evidence="4">
    <location>
        <begin position="283"/>
        <end position="301"/>
    </location>
</feature>
<dbReference type="KEGG" id="dmm:dnm_080960"/>
<name>A0A975GSL1_9BACT</name>
<proteinExistence type="predicted"/>
<sequence length="703" mass="81434">MINKEDGFDLHINWHFPEAKRYGFTFIILFVSLIIIYGNSFHCEFHFDDFPNIVDNPNIHLKSLSWENIRKTFYGTYYNQEKILRPFSFLTLAFNYYIGGHNVFGYHVVNFAIHYVASVFLFLFIYNTLKLPLIRGEYEKSAYATALLAVFIWATHPIQLTAVTYIVQRMASLAGVFYIMAMYFYLKGRICDNRNRKIKFLILCGVAALLACASKENAAMLPVSLFLYDLFLIQGVTKEKLKRNLRVMLVSVLIFVLAGVLYSDFSSLLNLYENRQFTFIERLLTEPRVILFYITLLFYPIDSRLTLLHDIEISKSVFVPWTTLPAITIILILIGTALCISRKKPFIAYCILFFFLNHLIEGSVIPLELIYEHRNYLPSMLFIVPLAIFMIRVLDYFSYKKSIQFLMAFGFTFVLFSQAHTTYSRNMIFQNEFTLWTDNIAKSPELSRPYNNLGTEYWKLGLHSKAFEEMQKALEMKNVSNIKATAIYHENIGMYYLKKKDYDQAKHHFLTGTEICKGNPHPRTLYGLAMVYYKEGNLAESQKLIEKAILSKPSELQYHLILSLLLLKSGDVGEAVTGANYILRMDPDYAFSLMILAEAMKIKGRYDAAILYWERFLKKYPRYLTGHLALIELLSMTGEKEKLNIVLGRIMYLKGKKSYLEIIYEGTDDDIVVYEPEPDILLPIISKGLADQSNEITNSNSDG</sequence>
<protein>
    <submittedName>
        <fullName evidence="5">Tetratricopeptide repeat-containing protein</fullName>
    </submittedName>
</protein>
<feature type="transmembrane region" description="Helical" evidence="4">
    <location>
        <begin position="248"/>
        <end position="271"/>
    </location>
</feature>
<feature type="transmembrane region" description="Helical" evidence="4">
    <location>
        <begin position="104"/>
        <end position="129"/>
    </location>
</feature>
<feature type="transmembrane region" description="Helical" evidence="4">
    <location>
        <begin position="376"/>
        <end position="394"/>
    </location>
</feature>
<evidence type="ECO:0000256" key="1">
    <source>
        <dbReference type="ARBA" id="ARBA00022737"/>
    </source>
</evidence>
<feature type="transmembrane region" description="Helical" evidence="4">
    <location>
        <begin position="21"/>
        <end position="38"/>
    </location>
</feature>
<dbReference type="SUPFAM" id="SSF48452">
    <property type="entry name" value="TPR-like"/>
    <property type="match status" value="1"/>
</dbReference>
<keyword evidence="4" id="KW-0472">Membrane</keyword>
<feature type="repeat" description="TPR" evidence="3">
    <location>
        <begin position="522"/>
        <end position="555"/>
    </location>
</feature>
<feature type="transmembrane region" description="Helical" evidence="4">
    <location>
        <begin position="166"/>
        <end position="186"/>
    </location>
</feature>
<dbReference type="PANTHER" id="PTHR44227">
    <property type="match status" value="1"/>
</dbReference>
<feature type="repeat" description="TPR" evidence="3">
    <location>
        <begin position="447"/>
        <end position="480"/>
    </location>
</feature>
<keyword evidence="4" id="KW-1133">Transmembrane helix</keyword>
<keyword evidence="6" id="KW-1185">Reference proteome</keyword>
<dbReference type="Pfam" id="PF13181">
    <property type="entry name" value="TPR_8"/>
    <property type="match status" value="2"/>
</dbReference>
<evidence type="ECO:0000256" key="4">
    <source>
        <dbReference type="SAM" id="Phobius"/>
    </source>
</evidence>
<feature type="transmembrane region" description="Helical" evidence="4">
    <location>
        <begin position="406"/>
        <end position="423"/>
    </location>
</feature>
<dbReference type="InterPro" id="IPR052346">
    <property type="entry name" value="O-mannosyl-transferase_TMTC"/>
</dbReference>
<accession>A0A975GSL1</accession>
<dbReference type="AlphaFoldDB" id="A0A975GSL1"/>
<evidence type="ECO:0000256" key="3">
    <source>
        <dbReference type="PROSITE-ProRule" id="PRU00339"/>
    </source>
</evidence>
<dbReference type="Pfam" id="PF13432">
    <property type="entry name" value="TPR_16"/>
    <property type="match status" value="1"/>
</dbReference>
<keyword evidence="4" id="KW-0812">Transmembrane</keyword>
<keyword evidence="1" id="KW-0677">Repeat</keyword>
<keyword evidence="2 3" id="KW-0802">TPR repeat</keyword>
<dbReference type="InterPro" id="IPR011990">
    <property type="entry name" value="TPR-like_helical_dom_sf"/>
</dbReference>
<dbReference type="PANTHER" id="PTHR44227:SF3">
    <property type="entry name" value="PROTEIN O-MANNOSYL-TRANSFERASE TMTC4"/>
    <property type="match status" value="1"/>
</dbReference>
<evidence type="ECO:0000256" key="2">
    <source>
        <dbReference type="ARBA" id="ARBA00022803"/>
    </source>
</evidence>
<feature type="transmembrane region" description="Helical" evidence="4">
    <location>
        <begin position="198"/>
        <end position="228"/>
    </location>
</feature>
<evidence type="ECO:0000313" key="5">
    <source>
        <dbReference type="EMBL" id="QTA92022.1"/>
    </source>
</evidence>
<feature type="transmembrane region" description="Helical" evidence="4">
    <location>
        <begin position="347"/>
        <end position="370"/>
    </location>
</feature>
<dbReference type="RefSeq" id="WP_207679560.1">
    <property type="nucleotide sequence ID" value="NZ_CP061800.1"/>
</dbReference>
<dbReference type="PROSITE" id="PS50005">
    <property type="entry name" value="TPR"/>
    <property type="match status" value="2"/>
</dbReference>
<gene>
    <name evidence="5" type="ORF">dnm_080960</name>
</gene>